<evidence type="ECO:0000256" key="4">
    <source>
        <dbReference type="ARBA" id="ARBA00023136"/>
    </source>
</evidence>
<dbReference type="NCBIfam" id="TIGR01593">
    <property type="entry name" value="holin_tox_secr"/>
    <property type="match status" value="1"/>
</dbReference>
<comment type="subcellular location">
    <subcellularLocation>
        <location evidence="1">Membrane</location>
        <topology evidence="1">Multi-pass membrane protein</topology>
    </subcellularLocation>
</comment>
<feature type="transmembrane region" description="Helical" evidence="5">
    <location>
        <begin position="29"/>
        <end position="50"/>
    </location>
</feature>
<keyword evidence="2 5" id="KW-0812">Transmembrane</keyword>
<keyword evidence="4 5" id="KW-0472">Membrane</keyword>
<name>A0ABT1NCR5_9FIRM</name>
<dbReference type="InterPro" id="IPR006480">
    <property type="entry name" value="Phage_holin_4_1"/>
</dbReference>
<dbReference type="Proteomes" id="UP001651880">
    <property type="component" value="Unassembled WGS sequence"/>
</dbReference>
<evidence type="ECO:0000313" key="7">
    <source>
        <dbReference type="Proteomes" id="UP001651880"/>
    </source>
</evidence>
<dbReference type="RefSeq" id="WP_255226349.1">
    <property type="nucleotide sequence ID" value="NZ_JAJEKE010000002.1"/>
</dbReference>
<organism evidence="6 7">
    <name type="scientific">Lutispora saccharofermentans</name>
    <dbReference type="NCBI Taxonomy" id="3024236"/>
    <lineage>
        <taxon>Bacteria</taxon>
        <taxon>Bacillati</taxon>
        <taxon>Bacillota</taxon>
        <taxon>Clostridia</taxon>
        <taxon>Lutisporales</taxon>
        <taxon>Lutisporaceae</taxon>
        <taxon>Lutispora</taxon>
    </lineage>
</organism>
<accession>A0ABT1NCR5</accession>
<feature type="transmembrane region" description="Helical" evidence="5">
    <location>
        <begin position="7"/>
        <end position="23"/>
    </location>
</feature>
<evidence type="ECO:0000256" key="3">
    <source>
        <dbReference type="ARBA" id="ARBA00022989"/>
    </source>
</evidence>
<dbReference type="EMBL" id="JAJEKE010000002">
    <property type="protein sequence ID" value="MCQ1528834.1"/>
    <property type="molecule type" value="Genomic_DNA"/>
</dbReference>
<evidence type="ECO:0000256" key="1">
    <source>
        <dbReference type="ARBA" id="ARBA00004141"/>
    </source>
</evidence>
<keyword evidence="3 5" id="KW-1133">Transmembrane helix</keyword>
<protein>
    <submittedName>
        <fullName evidence="6">Phage holin family protein</fullName>
    </submittedName>
</protein>
<evidence type="ECO:0000256" key="2">
    <source>
        <dbReference type="ARBA" id="ARBA00022692"/>
    </source>
</evidence>
<comment type="caution">
    <text evidence="6">The sequence shown here is derived from an EMBL/GenBank/DDBJ whole genome shotgun (WGS) entry which is preliminary data.</text>
</comment>
<gene>
    <name evidence="6" type="ORF">LJD61_04645</name>
</gene>
<dbReference type="Pfam" id="PF05105">
    <property type="entry name" value="Phage_holin_4_1"/>
    <property type="match status" value="1"/>
</dbReference>
<evidence type="ECO:0000313" key="6">
    <source>
        <dbReference type="EMBL" id="MCQ1528834.1"/>
    </source>
</evidence>
<reference evidence="6 7" key="1">
    <citation type="submission" date="2021-10" db="EMBL/GenBank/DDBJ databases">
        <title>Lutispora strain m25 sp. nov., a thermophilic, non-spore-forming bacterium isolated from a lab-scale methanogenic bioreactor digesting anaerobic sludge.</title>
        <authorList>
            <person name="El Houari A."/>
            <person name="Mcdonald J."/>
        </authorList>
    </citation>
    <scope>NUCLEOTIDE SEQUENCE [LARGE SCALE GENOMIC DNA]</scope>
    <source>
        <strain evidence="7">m25</strain>
    </source>
</reference>
<sequence length="135" mass="14755">MKNSNGLLQAICTFIGAFIGRYIGGFDGIIYTLLVFIVVDYITGVLVAIIQQKLSSEIGYKGISKKVLIFMLIGIGHAIDSYVTGQQGAIRTAIAFFYLANEGISIIENYTKIGLPIPQKLKSILKELHDDANIK</sequence>
<evidence type="ECO:0000256" key="5">
    <source>
        <dbReference type="SAM" id="Phobius"/>
    </source>
</evidence>
<proteinExistence type="predicted"/>
<keyword evidence="7" id="KW-1185">Reference proteome</keyword>